<evidence type="ECO:0000256" key="9">
    <source>
        <dbReference type="ARBA" id="ARBA00022737"/>
    </source>
</evidence>
<feature type="disulfide bond" evidence="19">
    <location>
        <begin position="613"/>
        <end position="628"/>
    </location>
</feature>
<dbReference type="FunFam" id="2.10.25.10:FF:000155">
    <property type="entry name" value="Integrin beta"/>
    <property type="match status" value="1"/>
</dbReference>
<dbReference type="InterPro" id="IPR057073">
    <property type="entry name" value="EGF_integrin_2"/>
</dbReference>
<feature type="disulfide bond" evidence="19">
    <location>
        <begin position="552"/>
        <end position="564"/>
    </location>
</feature>
<keyword evidence="14 20" id="KW-0401">Integrin</keyword>
<dbReference type="InterPro" id="IPR014836">
    <property type="entry name" value="Integrin_bsu_cyt_dom"/>
</dbReference>
<dbReference type="FunFam" id="2.10.25.10:FF:000098">
    <property type="entry name" value="Integrin beta"/>
    <property type="match status" value="1"/>
</dbReference>
<dbReference type="PROSITE" id="PS00243">
    <property type="entry name" value="I_EGF_1"/>
    <property type="match status" value="1"/>
</dbReference>
<evidence type="ECO:0000259" key="22">
    <source>
        <dbReference type="SMART" id="SM00187"/>
    </source>
</evidence>
<feature type="disulfide bond" evidence="19">
    <location>
        <begin position="651"/>
        <end position="656"/>
    </location>
</feature>
<dbReference type="GO" id="GO:0055002">
    <property type="term" value="P:striated muscle cell development"/>
    <property type="evidence" value="ECO:0007669"/>
    <property type="project" value="UniProtKB-ARBA"/>
</dbReference>
<evidence type="ECO:0000256" key="15">
    <source>
        <dbReference type="ARBA" id="ARBA00023136"/>
    </source>
</evidence>
<dbReference type="Gene3D" id="3.40.50.410">
    <property type="entry name" value="von Willebrand factor, type A domain"/>
    <property type="match status" value="1"/>
</dbReference>
<feature type="disulfide bond" evidence="19">
    <location>
        <begin position="726"/>
        <end position="798"/>
    </location>
</feature>
<keyword evidence="4" id="KW-0245">EGF-like domain</keyword>
<comment type="subcellular location">
    <subcellularLocation>
        <location evidence="20">Cell membrane</location>
        <topology evidence="20">Single-pass type I membrane protein</topology>
    </subcellularLocation>
    <subcellularLocation>
        <location evidence="1">Lateral cell membrane</location>
        <topology evidence="1">Single-pass type I membrane protein</topology>
    </subcellularLocation>
</comment>
<feature type="disulfide bond" evidence="19">
    <location>
        <begin position="119"/>
        <end position="152"/>
    </location>
</feature>
<evidence type="ECO:0000313" key="26">
    <source>
        <dbReference type="Proteomes" id="UP001054837"/>
    </source>
</evidence>
<evidence type="ECO:0000259" key="23">
    <source>
        <dbReference type="SMART" id="SM01241"/>
    </source>
</evidence>
<proteinExistence type="inferred from homology"/>
<organism evidence="25 26">
    <name type="scientific">Caerostris darwini</name>
    <dbReference type="NCBI Taxonomy" id="1538125"/>
    <lineage>
        <taxon>Eukaryota</taxon>
        <taxon>Metazoa</taxon>
        <taxon>Ecdysozoa</taxon>
        <taxon>Arthropoda</taxon>
        <taxon>Chelicerata</taxon>
        <taxon>Arachnida</taxon>
        <taxon>Araneae</taxon>
        <taxon>Araneomorphae</taxon>
        <taxon>Entelegynae</taxon>
        <taxon>Araneoidea</taxon>
        <taxon>Araneidae</taxon>
        <taxon>Caerostris</taxon>
    </lineage>
</organism>
<sequence length="874" mass="98036">MEKLKWRMSFCSFNIRMFSSELSSLRGGLEKDSRVPSRIQHFQDASSTWLSTNYWKESESDVWAIACPTSDSQFRRNKVLMYITMSPFLWLLLIKICLAQAPEKLTGNPCISKETCGDCITADPECAWCSQEGFTLDGSRRCDYTGNLRGRCDDDHIVMPGQEMKKNQDHELSNKALQKGVKEGEAIQIKPQEITLKLRPNSPFPLVVEFRQADDYPVDLYYLMDLSNSMKDDKDKLAELGNLLSSEMDKITRNFQLGFGSFVDKVVMPYVSTVPEKLRQPCTDCAAPYGFLNHMPLTAETETFAELVRQARVSGNLDAPEGGFDAIMQAVVCKQKIGWREKSRKMLVFSSDSGFHYAGDGKLGGIVKPNDGLCHLDNDGYYSESTNQDYPSLSQINHKIQENKVNIIFAVTENQVPVYERLSNLLEGSSAGKLENDSSNVVDLVRDQYDKITSAVEMKDNAGSNIKVNYFSSCLGTKRENTNICKGLKVGTNVTFEANIEVTKCPKDRREWNQTFQIYPVGLNEALTVHLEMICDCECEKPWNEEKDSDKCTFGNGTYECGVCSCYNNRYGRECECDAKDSDQATDDIGCYLGNDTKPCSGRGACRCGECECFKRQNPDEKVTGKFCECDNYSCDRSNGKICSGPENGDCECGKCKCKPGWTGLDCGCKASNETCLAPNGKICSGHGECECGACKCFDLEEGRYSGNYCERCPTCPLKCDAFRDCVECQIFPDDNDVPAENCTACSFITIGVDKVEIKEDTEKLCVFRDDKDCQFTFKYKLDDEDQPIVHAQRTKDCPEPVNILAIVLGVIGGIIAIGLALLLIWKLLTTIHDRRELAKFEKERQMARWDTGENPIYKQATSTFKNPMYSGKQ</sequence>
<dbReference type="Gene3D" id="1.20.5.100">
    <property type="entry name" value="Cytochrome c1, transmembrane anchor, C-terminal"/>
    <property type="match status" value="1"/>
</dbReference>
<feature type="disulfide bond" evidence="19">
    <location>
        <begin position="474"/>
        <end position="485"/>
    </location>
</feature>
<feature type="disulfide bond" evidence="19">
    <location>
        <begin position="653"/>
        <end position="684"/>
    </location>
</feature>
<feature type="disulfide bond" evidence="19">
    <location>
        <begin position="116"/>
        <end position="126"/>
    </location>
</feature>
<feature type="disulfide bond" evidence="19">
    <location>
        <begin position="129"/>
        <end position="142"/>
    </location>
</feature>
<gene>
    <name evidence="25" type="primary">mys</name>
    <name evidence="25" type="ORF">CDAR_128541</name>
</gene>
<dbReference type="SUPFAM" id="SSF69179">
    <property type="entry name" value="Integrin domains"/>
    <property type="match status" value="1"/>
</dbReference>
<keyword evidence="11" id="KW-0460">Magnesium</keyword>
<keyword evidence="13 21" id="KW-1133">Transmembrane helix</keyword>
<feature type="disulfide bond" evidence="19">
    <location>
        <begin position="669"/>
        <end position="676"/>
    </location>
</feature>
<dbReference type="GO" id="GO:0016328">
    <property type="term" value="C:lateral plasma membrane"/>
    <property type="evidence" value="ECO:0007669"/>
    <property type="project" value="UniProtKB-SubCell"/>
</dbReference>
<dbReference type="PROSITE" id="PS52047">
    <property type="entry name" value="I_EGF_2"/>
    <property type="match status" value="2"/>
</dbReference>
<dbReference type="GO" id="GO:0110020">
    <property type="term" value="P:regulation of actomyosin structure organization"/>
    <property type="evidence" value="ECO:0007669"/>
    <property type="project" value="UniProtKB-ARBA"/>
</dbReference>
<dbReference type="Pfam" id="PF07965">
    <property type="entry name" value="Integrin_B_tail"/>
    <property type="match status" value="1"/>
</dbReference>
<feature type="transmembrane region" description="Helical" evidence="21">
    <location>
        <begin position="804"/>
        <end position="826"/>
    </location>
</feature>
<feature type="disulfide bond" evidence="19">
    <location>
        <begin position="577"/>
        <end position="591"/>
    </location>
</feature>
<evidence type="ECO:0000256" key="11">
    <source>
        <dbReference type="ARBA" id="ARBA00022842"/>
    </source>
</evidence>
<dbReference type="InterPro" id="IPR033760">
    <property type="entry name" value="Integrin_beta_N"/>
</dbReference>
<dbReference type="InterPro" id="IPR036465">
    <property type="entry name" value="vWFA_dom_sf"/>
</dbReference>
<dbReference type="PRINTS" id="PR01186">
    <property type="entry name" value="INTEGRINB"/>
</dbReference>
<dbReference type="InterPro" id="IPR015812">
    <property type="entry name" value="Integrin_bsu"/>
</dbReference>
<evidence type="ECO:0000256" key="18">
    <source>
        <dbReference type="ARBA" id="ARBA00023180"/>
    </source>
</evidence>
<evidence type="ECO:0000256" key="17">
    <source>
        <dbReference type="ARBA" id="ARBA00023170"/>
    </source>
</evidence>
<feature type="disulfide bond" evidence="19">
    <location>
        <begin position="333"/>
        <end position="374"/>
    </location>
</feature>
<dbReference type="FunFam" id="1.20.5.100:FF:000002">
    <property type="entry name" value="Integrin beta"/>
    <property type="match status" value="1"/>
</dbReference>
<keyword evidence="6 20" id="KW-0812">Transmembrane</keyword>
<dbReference type="GO" id="GO:1902903">
    <property type="term" value="P:regulation of supramolecular fiber organization"/>
    <property type="evidence" value="ECO:0007669"/>
    <property type="project" value="UniProtKB-ARBA"/>
</dbReference>
<feature type="domain" description="Integrin beta subunit VWA" evidence="22">
    <location>
        <begin position="115"/>
        <end position="537"/>
    </location>
</feature>
<dbReference type="GO" id="GO:0002164">
    <property type="term" value="P:larval development"/>
    <property type="evidence" value="ECO:0007669"/>
    <property type="project" value="UniProtKB-ARBA"/>
</dbReference>
<dbReference type="GO" id="GO:0036477">
    <property type="term" value="C:somatodendritic compartment"/>
    <property type="evidence" value="ECO:0007669"/>
    <property type="project" value="UniProtKB-ARBA"/>
</dbReference>
<dbReference type="PANTHER" id="PTHR10082:SF60">
    <property type="entry name" value="INTEGRIN BETA-PS"/>
    <property type="match status" value="1"/>
</dbReference>
<feature type="domain" description="Integrin beta subunit cytoplasmic" evidence="23">
    <location>
        <begin position="827"/>
        <end position="873"/>
    </location>
</feature>
<feature type="disulfide bond" evidence="19">
    <location>
        <begin position="566"/>
        <end position="575"/>
    </location>
</feature>
<dbReference type="InterPro" id="IPR040622">
    <property type="entry name" value="EGF_integrin_1"/>
</dbReference>
<dbReference type="Gene3D" id="4.10.1240.30">
    <property type="match status" value="1"/>
</dbReference>
<dbReference type="PANTHER" id="PTHR10082">
    <property type="entry name" value="INTEGRIN BETA SUBUNIT"/>
    <property type="match status" value="1"/>
</dbReference>
<dbReference type="InterPro" id="IPR057243">
    <property type="entry name" value="Integrin_I-EGF_CS"/>
</dbReference>
<reference evidence="25 26" key="1">
    <citation type="submission" date="2021-06" db="EMBL/GenBank/DDBJ databases">
        <title>Caerostris darwini draft genome.</title>
        <authorList>
            <person name="Kono N."/>
            <person name="Arakawa K."/>
        </authorList>
    </citation>
    <scope>NUCLEOTIDE SEQUENCE [LARGE SCALE GENOMIC DNA]</scope>
</reference>
<dbReference type="GO" id="GO:0007229">
    <property type="term" value="P:integrin-mediated signaling pathway"/>
    <property type="evidence" value="ECO:0007669"/>
    <property type="project" value="UniProtKB-KW"/>
</dbReference>
<dbReference type="GO" id="GO:0043005">
    <property type="term" value="C:neuron projection"/>
    <property type="evidence" value="ECO:0007669"/>
    <property type="project" value="UniProtKB-ARBA"/>
</dbReference>
<keyword evidence="3" id="KW-1003">Cell membrane</keyword>
<feature type="disulfide bond" evidence="19">
    <location>
        <begin position="606"/>
        <end position="611"/>
    </location>
</feature>
<dbReference type="Gene3D" id="2.10.25.10">
    <property type="entry name" value="Laminin"/>
    <property type="match status" value="4"/>
</dbReference>
<keyword evidence="10" id="KW-0106">Calcium</keyword>
<feature type="disulfide bond" evidence="19">
    <location>
        <begin position="697"/>
        <end position="710"/>
    </location>
</feature>
<evidence type="ECO:0000256" key="2">
    <source>
        <dbReference type="ARBA" id="ARBA00007449"/>
    </source>
</evidence>
<feature type="disulfide bond" evidence="19">
    <location>
        <begin position="692"/>
        <end position="743"/>
    </location>
</feature>
<feature type="disulfide bond" evidence="19">
    <location>
        <begin position="505"/>
        <end position="766"/>
    </location>
</feature>
<dbReference type="SUPFAM" id="SSF53300">
    <property type="entry name" value="vWA-like"/>
    <property type="match status" value="1"/>
</dbReference>
<feature type="disulfide bond" evidence="19">
    <location>
        <begin position="561"/>
        <end position="600"/>
    </location>
</feature>
<dbReference type="GO" id="GO:0051094">
    <property type="term" value="P:positive regulation of developmental process"/>
    <property type="evidence" value="ECO:0007669"/>
    <property type="project" value="UniProtKB-ARBA"/>
</dbReference>
<accession>A0AAV4VHQ6</accession>
<evidence type="ECO:0000256" key="12">
    <source>
        <dbReference type="ARBA" id="ARBA00022889"/>
    </source>
</evidence>
<evidence type="ECO:0000259" key="24">
    <source>
        <dbReference type="SMART" id="SM01242"/>
    </source>
</evidence>
<feature type="disulfide bond" evidence="19">
    <location>
        <begin position="713"/>
        <end position="716"/>
    </location>
</feature>
<evidence type="ECO:0000256" key="21">
    <source>
        <dbReference type="SAM" id="Phobius"/>
    </source>
</evidence>
<feature type="domain" description="Integrin beta subunit tail" evidence="24">
    <location>
        <begin position="720"/>
        <end position="803"/>
    </location>
</feature>
<keyword evidence="15 21" id="KW-0472">Membrane</keyword>
<evidence type="ECO:0000256" key="8">
    <source>
        <dbReference type="ARBA" id="ARBA00022729"/>
    </source>
</evidence>
<dbReference type="GO" id="GO:0046872">
    <property type="term" value="F:metal ion binding"/>
    <property type="evidence" value="ECO:0007669"/>
    <property type="project" value="UniProtKB-KW"/>
</dbReference>
<dbReference type="SUPFAM" id="SSF57196">
    <property type="entry name" value="EGF/Laminin"/>
    <property type="match status" value="2"/>
</dbReference>
<dbReference type="SMART" id="SM01242">
    <property type="entry name" value="Integrin_B_tail"/>
    <property type="match status" value="1"/>
</dbReference>
<keyword evidence="8" id="KW-0732">Signal</keyword>
<dbReference type="InterPro" id="IPR032695">
    <property type="entry name" value="Integrin_dom_sf"/>
</dbReference>
<dbReference type="GO" id="GO:0030334">
    <property type="term" value="P:regulation of cell migration"/>
    <property type="evidence" value="ECO:0007669"/>
    <property type="project" value="UniProtKB-ARBA"/>
</dbReference>
<evidence type="ECO:0000256" key="6">
    <source>
        <dbReference type="ARBA" id="ARBA00022692"/>
    </source>
</evidence>
<comment type="caution">
    <text evidence="25">The sequence shown here is derived from an EMBL/GenBank/DDBJ whole genome shotgun (WGS) entry which is preliminary data.</text>
</comment>
<feature type="disulfide bond" evidence="19">
    <location>
        <begin position="690"/>
        <end position="695"/>
    </location>
</feature>
<evidence type="ECO:0000313" key="25">
    <source>
        <dbReference type="EMBL" id="GIY69519.1"/>
    </source>
</evidence>
<dbReference type="PIRSF" id="PIRSF002512">
    <property type="entry name" value="Integrin_B"/>
    <property type="match status" value="1"/>
</dbReference>
<dbReference type="EMBL" id="BPLQ01013048">
    <property type="protein sequence ID" value="GIY69519.1"/>
    <property type="molecule type" value="Genomic_DNA"/>
</dbReference>
<dbReference type="SUPFAM" id="SSF103575">
    <property type="entry name" value="Plexin repeat"/>
    <property type="match status" value="1"/>
</dbReference>
<feature type="disulfide bond" evidence="19">
    <location>
        <begin position="282"/>
        <end position="285"/>
    </location>
</feature>
<dbReference type="GO" id="GO:0042592">
    <property type="term" value="P:homeostatic process"/>
    <property type="evidence" value="ECO:0007669"/>
    <property type="project" value="UniProtKB-ARBA"/>
</dbReference>
<dbReference type="Pfam" id="PF00362">
    <property type="entry name" value="Integrin_beta"/>
    <property type="match status" value="1"/>
</dbReference>
<dbReference type="InterPro" id="IPR012896">
    <property type="entry name" value="Integrin_bsu_tail"/>
</dbReference>
<keyword evidence="12 20" id="KW-0130">Cell adhesion</keyword>
<dbReference type="GO" id="GO:0005178">
    <property type="term" value="F:integrin binding"/>
    <property type="evidence" value="ECO:0007669"/>
    <property type="project" value="TreeGrafter"/>
</dbReference>
<evidence type="ECO:0000256" key="13">
    <source>
        <dbReference type="ARBA" id="ARBA00022989"/>
    </source>
</evidence>
<name>A0AAV4VHQ6_9ARAC</name>
<comment type="similarity">
    <text evidence="2 20">Belongs to the integrin beta chain family.</text>
</comment>
<dbReference type="GO" id="GO:0016477">
    <property type="term" value="P:cell migration"/>
    <property type="evidence" value="ECO:0007669"/>
    <property type="project" value="TreeGrafter"/>
</dbReference>
<keyword evidence="5" id="KW-0597">Phosphoprotein</keyword>
<dbReference type="GO" id="GO:0007160">
    <property type="term" value="P:cell-matrix adhesion"/>
    <property type="evidence" value="ECO:0007669"/>
    <property type="project" value="TreeGrafter"/>
</dbReference>
<evidence type="ECO:0000256" key="4">
    <source>
        <dbReference type="ARBA" id="ARBA00022536"/>
    </source>
</evidence>
<keyword evidence="18" id="KW-0325">Glycoprotein</keyword>
<dbReference type="Pfam" id="PF18372">
    <property type="entry name" value="I-EGF_1"/>
    <property type="match status" value="1"/>
</dbReference>
<dbReference type="Proteomes" id="UP001054837">
    <property type="component" value="Unassembled WGS sequence"/>
</dbReference>
<dbReference type="GO" id="GO:0008305">
    <property type="term" value="C:integrin complex"/>
    <property type="evidence" value="ECO:0007669"/>
    <property type="project" value="TreeGrafter"/>
</dbReference>
<dbReference type="Gene3D" id="2.60.40.1510">
    <property type="entry name" value="ntegrin, alpha v. Chain A, domain 3"/>
    <property type="match status" value="1"/>
</dbReference>
<evidence type="ECO:0000256" key="20">
    <source>
        <dbReference type="RuleBase" id="RU000633"/>
    </source>
</evidence>
<feature type="disulfide bond" evidence="19">
    <location>
        <begin position="658"/>
        <end position="667"/>
    </location>
</feature>
<feature type="disulfide bond" evidence="19">
    <location>
        <begin position="608"/>
        <end position="643"/>
    </location>
</feature>
<evidence type="ECO:0000256" key="1">
    <source>
        <dbReference type="ARBA" id="ARBA00004591"/>
    </source>
</evidence>
<keyword evidence="7" id="KW-0479">Metal-binding</keyword>
<dbReference type="SMART" id="SM01241">
    <property type="entry name" value="Integrin_b_cyt"/>
    <property type="match status" value="1"/>
</dbReference>
<evidence type="ECO:0000256" key="7">
    <source>
        <dbReference type="ARBA" id="ARBA00022723"/>
    </source>
</evidence>
<dbReference type="GO" id="GO:0048513">
    <property type="term" value="P:animal organ development"/>
    <property type="evidence" value="ECO:0007669"/>
    <property type="project" value="UniProtKB-ARBA"/>
</dbReference>
<evidence type="ECO:0000256" key="5">
    <source>
        <dbReference type="ARBA" id="ARBA00022553"/>
    </source>
</evidence>
<dbReference type="GO" id="GO:0051130">
    <property type="term" value="P:positive regulation of cellular component organization"/>
    <property type="evidence" value="ECO:0007669"/>
    <property type="project" value="UniProtKB-ARBA"/>
</dbReference>
<keyword evidence="17" id="KW-0675">Receptor</keyword>
<keyword evidence="26" id="KW-1185">Reference proteome</keyword>
<dbReference type="GO" id="GO:0007157">
    <property type="term" value="P:heterophilic cell-cell adhesion via plasma membrane cell adhesion molecules"/>
    <property type="evidence" value="ECO:0007669"/>
    <property type="project" value="UniProtKB-ARBA"/>
</dbReference>
<dbReference type="FunFam" id="3.40.50.410:FF:000002">
    <property type="entry name" value="Integrin beta"/>
    <property type="match status" value="1"/>
</dbReference>
<dbReference type="GO" id="GO:0009986">
    <property type="term" value="C:cell surface"/>
    <property type="evidence" value="ECO:0007669"/>
    <property type="project" value="TreeGrafter"/>
</dbReference>
<dbReference type="SUPFAM" id="SSF69687">
    <property type="entry name" value="Integrin beta tail domain"/>
    <property type="match status" value="1"/>
</dbReference>
<evidence type="ECO:0000256" key="10">
    <source>
        <dbReference type="ARBA" id="ARBA00022837"/>
    </source>
</evidence>
<feature type="disulfide bond" evidence="19">
    <location>
        <begin position="720"/>
        <end position="729"/>
    </location>
</feature>
<dbReference type="InterPro" id="IPR036349">
    <property type="entry name" value="Integrin_bsu_tail_dom_sf"/>
</dbReference>
<dbReference type="AlphaFoldDB" id="A0AAV4VHQ6"/>
<evidence type="ECO:0000256" key="3">
    <source>
        <dbReference type="ARBA" id="ARBA00022475"/>
    </source>
</evidence>
<protein>
    <recommendedName>
        <fullName evidence="20">Integrin beta</fullName>
    </recommendedName>
</protein>
<dbReference type="Pfam" id="PF08725">
    <property type="entry name" value="Integrin_b_cyt"/>
    <property type="match status" value="1"/>
</dbReference>
<keyword evidence="9" id="KW-0677">Repeat</keyword>
<dbReference type="GO" id="GO:0033627">
    <property type="term" value="P:cell adhesion mediated by integrin"/>
    <property type="evidence" value="ECO:0007669"/>
    <property type="project" value="TreeGrafter"/>
</dbReference>
<evidence type="ECO:0000256" key="16">
    <source>
        <dbReference type="ARBA" id="ARBA00023157"/>
    </source>
</evidence>
<dbReference type="GO" id="GO:0030016">
    <property type="term" value="C:myofibril"/>
    <property type="evidence" value="ECO:0007669"/>
    <property type="project" value="UniProtKB-ARBA"/>
</dbReference>
<dbReference type="Pfam" id="PF17205">
    <property type="entry name" value="PSI_integrin"/>
    <property type="match status" value="1"/>
</dbReference>
<feature type="disulfide bond" evidence="19">
    <location>
        <begin position="535"/>
        <end position="539"/>
    </location>
</feature>
<dbReference type="GO" id="GO:0005925">
    <property type="term" value="C:focal adhesion"/>
    <property type="evidence" value="ECO:0007669"/>
    <property type="project" value="UniProtKB-ARBA"/>
</dbReference>
<evidence type="ECO:0000256" key="14">
    <source>
        <dbReference type="ARBA" id="ARBA00023037"/>
    </source>
</evidence>
<dbReference type="SMART" id="SM00187">
    <property type="entry name" value="INB"/>
    <property type="match status" value="1"/>
</dbReference>
<evidence type="ECO:0000256" key="19">
    <source>
        <dbReference type="PIRSR" id="PIRSR002512-1"/>
    </source>
</evidence>
<keyword evidence="16 19" id="KW-1015">Disulfide bond</keyword>
<feature type="disulfide bond" evidence="19">
    <location>
        <begin position="630"/>
        <end position="635"/>
    </location>
</feature>
<dbReference type="Pfam" id="PF23105">
    <property type="entry name" value="EGF_integrin"/>
    <property type="match status" value="1"/>
</dbReference>
<dbReference type="InterPro" id="IPR002369">
    <property type="entry name" value="Integrin_bsu_VWA"/>
</dbReference>